<dbReference type="Proteomes" id="UP000714618">
    <property type="component" value="Unassembled WGS sequence"/>
</dbReference>
<evidence type="ECO:0000256" key="2">
    <source>
        <dbReference type="ARBA" id="ARBA00023315"/>
    </source>
</evidence>
<feature type="domain" description="N-acetyltransferase" evidence="3">
    <location>
        <begin position="11"/>
        <end position="194"/>
    </location>
</feature>
<keyword evidence="1" id="KW-0808">Transferase</keyword>
<proteinExistence type="predicted"/>
<dbReference type="Gene3D" id="3.40.630.30">
    <property type="match status" value="1"/>
</dbReference>
<evidence type="ECO:0000256" key="1">
    <source>
        <dbReference type="ARBA" id="ARBA00022679"/>
    </source>
</evidence>
<keyword evidence="2" id="KW-0012">Acyltransferase</keyword>
<reference evidence="4" key="1">
    <citation type="submission" date="2020-06" db="EMBL/GenBank/DDBJ databases">
        <authorList>
            <person name="Onetto C."/>
        </authorList>
    </citation>
    <scope>NUCLEOTIDE SEQUENCE</scope>
</reference>
<dbReference type="GO" id="GO:0016747">
    <property type="term" value="F:acyltransferase activity, transferring groups other than amino-acyl groups"/>
    <property type="evidence" value="ECO:0007669"/>
    <property type="project" value="InterPro"/>
</dbReference>
<protein>
    <recommendedName>
        <fullName evidence="3">N-acetyltransferase domain-containing protein</fullName>
    </recommendedName>
</protein>
<dbReference type="OrthoDB" id="9975416at2759"/>
<dbReference type="SUPFAM" id="SSF55729">
    <property type="entry name" value="Acyl-CoA N-acyltransferases (Nat)"/>
    <property type="match status" value="1"/>
</dbReference>
<accession>A0A9N8PIR4</accession>
<dbReference type="EMBL" id="CAIJEO010000007">
    <property type="protein sequence ID" value="CAD0097231.1"/>
    <property type="molecule type" value="Genomic_DNA"/>
</dbReference>
<keyword evidence="5" id="KW-1185">Reference proteome</keyword>
<evidence type="ECO:0000313" key="4">
    <source>
        <dbReference type="EMBL" id="CAD0097231.1"/>
    </source>
</evidence>
<dbReference type="AlphaFoldDB" id="A0A9N8PIR4"/>
<dbReference type="PROSITE" id="PS51186">
    <property type="entry name" value="GNAT"/>
    <property type="match status" value="1"/>
</dbReference>
<evidence type="ECO:0000313" key="5">
    <source>
        <dbReference type="Proteomes" id="UP000714618"/>
    </source>
</evidence>
<dbReference type="Pfam" id="PF00583">
    <property type="entry name" value="Acetyltransf_1"/>
    <property type="match status" value="1"/>
</dbReference>
<dbReference type="CDD" id="cd04301">
    <property type="entry name" value="NAT_SF"/>
    <property type="match status" value="1"/>
</dbReference>
<organism evidence="4 5">
    <name type="scientific">Aureobasidium mustum</name>
    <dbReference type="NCBI Taxonomy" id="2773714"/>
    <lineage>
        <taxon>Eukaryota</taxon>
        <taxon>Fungi</taxon>
        <taxon>Dikarya</taxon>
        <taxon>Ascomycota</taxon>
        <taxon>Pezizomycotina</taxon>
        <taxon>Dothideomycetes</taxon>
        <taxon>Dothideomycetidae</taxon>
        <taxon>Dothideales</taxon>
        <taxon>Saccotheciaceae</taxon>
        <taxon>Aureobasidium</taxon>
    </lineage>
</organism>
<evidence type="ECO:0000259" key="3">
    <source>
        <dbReference type="PROSITE" id="PS51186"/>
    </source>
</evidence>
<comment type="caution">
    <text evidence="4">The sequence shown here is derived from an EMBL/GenBank/DDBJ whole genome shotgun (WGS) entry which is preliminary data.</text>
</comment>
<sequence length="194" mass="21221">MSDQTPTDGVIAIRTATLADAEAIARIHVAAWRAAYINIVPQTHLDNLCLNDRVKLWQRILSDPETHAGILIAEATKYTKRCPRNSLLGFASFGPAAAAAAAAASSTREAELRAIYIDPESWGEGIGQKLWQAVERHFLAARYETVVVRVLAGNKRAIKFYRAVGFGENVDGGTGEIEIEGKKLGVLRLRKRLL</sequence>
<dbReference type="PANTHER" id="PTHR43877">
    <property type="entry name" value="AMINOALKYLPHOSPHONATE N-ACETYLTRANSFERASE-RELATED-RELATED"/>
    <property type="match status" value="1"/>
</dbReference>
<name>A0A9N8PIR4_9PEZI</name>
<dbReference type="InterPro" id="IPR050832">
    <property type="entry name" value="Bact_Acetyltransf"/>
</dbReference>
<dbReference type="InterPro" id="IPR000182">
    <property type="entry name" value="GNAT_dom"/>
</dbReference>
<dbReference type="InterPro" id="IPR016181">
    <property type="entry name" value="Acyl_CoA_acyltransferase"/>
</dbReference>
<gene>
    <name evidence="4" type="ORF">AWRI4233_LOCUS6124</name>
</gene>